<dbReference type="RefSeq" id="WP_188618771.1">
    <property type="nucleotide sequence ID" value="NZ_BMLG01000001.1"/>
</dbReference>
<dbReference type="AlphaFoldDB" id="A0A917WQU5"/>
<evidence type="ECO:0000256" key="13">
    <source>
        <dbReference type="PIRNR" id="PIRNR001365"/>
    </source>
</evidence>
<dbReference type="InterPro" id="IPR002220">
    <property type="entry name" value="DapA-like"/>
</dbReference>
<evidence type="ECO:0000256" key="14">
    <source>
        <dbReference type="PIRSR" id="PIRSR001365-1"/>
    </source>
</evidence>
<evidence type="ECO:0000313" key="16">
    <source>
        <dbReference type="EMBL" id="GGM21819.1"/>
    </source>
</evidence>
<evidence type="ECO:0000256" key="5">
    <source>
        <dbReference type="ARBA" id="ARBA00022490"/>
    </source>
</evidence>
<dbReference type="GO" id="GO:0009089">
    <property type="term" value="P:lysine biosynthetic process via diaminopimelate"/>
    <property type="evidence" value="ECO:0007669"/>
    <property type="project" value="UniProtKB-UniRule"/>
</dbReference>
<evidence type="ECO:0000256" key="12">
    <source>
        <dbReference type="HAMAP-Rule" id="MF_00418"/>
    </source>
</evidence>
<keyword evidence="17" id="KW-1185">Reference proteome</keyword>
<protein>
    <recommendedName>
        <fullName evidence="4 12">4-hydroxy-tetrahydrodipicolinate synthase</fullName>
        <shortName evidence="12">HTPA synthase</shortName>
        <ecNumber evidence="4 12">4.3.3.7</ecNumber>
    </recommendedName>
</protein>
<keyword evidence="10 12" id="KW-0704">Schiff base</keyword>
<dbReference type="InterPro" id="IPR020624">
    <property type="entry name" value="Schiff_base-form_aldolases_CS"/>
</dbReference>
<dbReference type="CDD" id="cd00950">
    <property type="entry name" value="DHDPS"/>
    <property type="match status" value="1"/>
</dbReference>
<dbReference type="GO" id="GO:0019877">
    <property type="term" value="P:diaminopimelate biosynthetic process"/>
    <property type="evidence" value="ECO:0007669"/>
    <property type="project" value="UniProtKB-UniRule"/>
</dbReference>
<comment type="caution">
    <text evidence="16">The sequence shown here is derived from an EMBL/GenBank/DDBJ whole genome shotgun (WGS) entry which is preliminary data.</text>
</comment>
<comment type="subunit">
    <text evidence="12">Homotetramer; dimer of dimers.</text>
</comment>
<reference evidence="16" key="2">
    <citation type="submission" date="2020-09" db="EMBL/GenBank/DDBJ databases">
        <authorList>
            <person name="Sun Q."/>
            <person name="Zhou Y."/>
        </authorList>
    </citation>
    <scope>NUCLEOTIDE SEQUENCE</scope>
    <source>
        <strain evidence="16">CGMCC 1.6333</strain>
    </source>
</reference>
<dbReference type="Proteomes" id="UP000618460">
    <property type="component" value="Unassembled WGS sequence"/>
</dbReference>
<feature type="active site" description="Schiff-base intermediate with substrate" evidence="12 14">
    <location>
        <position position="162"/>
    </location>
</feature>
<name>A0A917WQU5_9BACI</name>
<evidence type="ECO:0000256" key="9">
    <source>
        <dbReference type="ARBA" id="ARBA00023239"/>
    </source>
</evidence>
<feature type="binding site" evidence="12 15">
    <location>
        <position position="46"/>
    </location>
    <ligand>
        <name>pyruvate</name>
        <dbReference type="ChEBI" id="CHEBI:15361"/>
    </ligand>
</feature>
<comment type="pathway">
    <text evidence="2 12">Amino-acid biosynthesis; L-lysine biosynthesis via DAP pathway; (S)-tetrahydrodipicolinate from L-aspartate: step 3/4.</text>
</comment>
<evidence type="ECO:0000256" key="3">
    <source>
        <dbReference type="ARBA" id="ARBA00007592"/>
    </source>
</evidence>
<dbReference type="EC" id="4.3.3.7" evidence="4 12"/>
<feature type="site" description="Part of a proton relay during catalysis" evidence="12">
    <location>
        <position position="108"/>
    </location>
</feature>
<accession>A0A917WQU5</accession>
<dbReference type="SMART" id="SM01130">
    <property type="entry name" value="DHDPS"/>
    <property type="match status" value="1"/>
</dbReference>
<keyword evidence="8 12" id="KW-0457">Lysine biosynthesis</keyword>
<organism evidence="16 17">
    <name type="scientific">Paraliobacillus quinghaiensis</name>
    <dbReference type="NCBI Taxonomy" id="470815"/>
    <lineage>
        <taxon>Bacteria</taxon>
        <taxon>Bacillati</taxon>
        <taxon>Bacillota</taxon>
        <taxon>Bacilli</taxon>
        <taxon>Bacillales</taxon>
        <taxon>Bacillaceae</taxon>
        <taxon>Paraliobacillus</taxon>
    </lineage>
</organism>
<dbReference type="NCBIfam" id="TIGR00674">
    <property type="entry name" value="dapA"/>
    <property type="match status" value="1"/>
</dbReference>
<feature type="binding site" evidence="12 15">
    <location>
        <position position="204"/>
    </location>
    <ligand>
        <name>pyruvate</name>
        <dbReference type="ChEBI" id="CHEBI:15361"/>
    </ligand>
</feature>
<comment type="caution">
    <text evidence="12">Was originally thought to be a dihydrodipicolinate synthase (DHDPS), catalyzing the condensation of (S)-aspartate-beta-semialdehyde [(S)-ASA] and pyruvate to dihydrodipicolinate (DHDP). However, it was shown in E.coli that the product of the enzymatic reaction is not dihydrodipicolinate but in fact (4S)-4-hydroxy-2,3,4,5-tetrahydro-(2S)-dipicolinic acid (HTPA), and that the consecutive dehydration reaction leading to DHDP is not spontaneous but catalyzed by DapB.</text>
</comment>
<comment type="similarity">
    <text evidence="3 12 13">Belongs to the DapA family.</text>
</comment>
<evidence type="ECO:0000313" key="17">
    <source>
        <dbReference type="Proteomes" id="UP000618460"/>
    </source>
</evidence>
<dbReference type="SUPFAM" id="SSF51569">
    <property type="entry name" value="Aldolase"/>
    <property type="match status" value="1"/>
</dbReference>
<dbReference type="PROSITE" id="PS00665">
    <property type="entry name" value="DHDPS_1"/>
    <property type="match status" value="1"/>
</dbReference>
<reference evidence="16" key="1">
    <citation type="journal article" date="2014" name="Int. J. Syst. Evol. Microbiol.">
        <title>Complete genome sequence of Corynebacterium casei LMG S-19264T (=DSM 44701T), isolated from a smear-ripened cheese.</title>
        <authorList>
            <consortium name="US DOE Joint Genome Institute (JGI-PGF)"/>
            <person name="Walter F."/>
            <person name="Albersmeier A."/>
            <person name="Kalinowski J."/>
            <person name="Ruckert C."/>
        </authorList>
    </citation>
    <scope>NUCLEOTIDE SEQUENCE</scope>
    <source>
        <strain evidence="16">CGMCC 1.6333</strain>
    </source>
</reference>
<dbReference type="HAMAP" id="MF_00418">
    <property type="entry name" value="DapA"/>
    <property type="match status" value="1"/>
</dbReference>
<gene>
    <name evidence="12 16" type="primary">dapA</name>
    <name evidence="16" type="ORF">GCM10011351_04620</name>
</gene>
<evidence type="ECO:0000256" key="8">
    <source>
        <dbReference type="ARBA" id="ARBA00023154"/>
    </source>
</evidence>
<feature type="site" description="Part of a proton relay during catalysis" evidence="12">
    <location>
        <position position="45"/>
    </location>
</feature>
<dbReference type="PANTHER" id="PTHR12128">
    <property type="entry name" value="DIHYDRODIPICOLINATE SYNTHASE"/>
    <property type="match status" value="1"/>
</dbReference>
<feature type="active site" description="Proton donor/acceptor" evidence="12 14">
    <location>
        <position position="134"/>
    </location>
</feature>
<keyword evidence="6 12" id="KW-0028">Amino-acid biosynthesis</keyword>
<evidence type="ECO:0000256" key="11">
    <source>
        <dbReference type="ARBA" id="ARBA00047836"/>
    </source>
</evidence>
<dbReference type="PRINTS" id="PR00146">
    <property type="entry name" value="DHPICSNTHASE"/>
</dbReference>
<evidence type="ECO:0000256" key="6">
    <source>
        <dbReference type="ARBA" id="ARBA00022605"/>
    </source>
</evidence>
<keyword evidence="5 12" id="KW-0963">Cytoplasm</keyword>
<dbReference type="Gene3D" id="3.20.20.70">
    <property type="entry name" value="Aldolase class I"/>
    <property type="match status" value="1"/>
</dbReference>
<dbReference type="InterPro" id="IPR005263">
    <property type="entry name" value="DapA"/>
</dbReference>
<dbReference type="PANTHER" id="PTHR12128:SF66">
    <property type="entry name" value="4-HYDROXY-2-OXOGLUTARATE ALDOLASE, MITOCHONDRIAL"/>
    <property type="match status" value="1"/>
</dbReference>
<keyword evidence="9 12" id="KW-0456">Lyase</keyword>
<dbReference type="InterPro" id="IPR020625">
    <property type="entry name" value="Schiff_base-form_aldolases_AS"/>
</dbReference>
<evidence type="ECO:0000256" key="7">
    <source>
        <dbReference type="ARBA" id="ARBA00022915"/>
    </source>
</evidence>
<evidence type="ECO:0000256" key="2">
    <source>
        <dbReference type="ARBA" id="ARBA00005120"/>
    </source>
</evidence>
<comment type="catalytic activity">
    <reaction evidence="11 12">
        <text>L-aspartate 4-semialdehyde + pyruvate = (2S,4S)-4-hydroxy-2,3,4,5-tetrahydrodipicolinate + H2O + H(+)</text>
        <dbReference type="Rhea" id="RHEA:34171"/>
        <dbReference type="ChEBI" id="CHEBI:15361"/>
        <dbReference type="ChEBI" id="CHEBI:15377"/>
        <dbReference type="ChEBI" id="CHEBI:15378"/>
        <dbReference type="ChEBI" id="CHEBI:67139"/>
        <dbReference type="ChEBI" id="CHEBI:537519"/>
        <dbReference type="EC" id="4.3.3.7"/>
    </reaction>
</comment>
<evidence type="ECO:0000256" key="4">
    <source>
        <dbReference type="ARBA" id="ARBA00012086"/>
    </source>
</evidence>
<dbReference type="EMBL" id="BMLG01000001">
    <property type="protein sequence ID" value="GGM21819.1"/>
    <property type="molecule type" value="Genomic_DNA"/>
</dbReference>
<dbReference type="GO" id="GO:0008840">
    <property type="term" value="F:4-hydroxy-tetrahydrodipicolinate synthase activity"/>
    <property type="evidence" value="ECO:0007669"/>
    <property type="project" value="UniProtKB-UniRule"/>
</dbReference>
<dbReference type="PROSITE" id="PS00666">
    <property type="entry name" value="DHDPS_2"/>
    <property type="match status" value="1"/>
</dbReference>
<comment type="subcellular location">
    <subcellularLocation>
        <location evidence="12">Cytoplasm</location>
    </subcellularLocation>
</comment>
<sequence length="287" mass="31184">MNFGKLLTAMVTPFDKEGQMDMLKVEQLIEHLITHQTEGLIVAGTTGESPTLKKKEKVALFEKAVSVVNGRIPIIAGTGSNNTNETIELTKQAEATGVDGILLVTPYYNKPNQAGLYEHFKTIADATNLPVMLYNIPGRTMVHMTVETIVALSEIDNIVSIKESSGNLDAISQIIEQTSDDFSVYSGDDSLTLPLKSIGANGVVSVSSHIIGDEMKQMLDHFDNGNVVEAAKIHRTLLPIMRGLFMAPSPAPVKAALRLKGIDTGNVRLPLVNLSEIEEHILRELIN</sequence>
<comment type="function">
    <text evidence="1 12">Catalyzes the condensation of (S)-aspartate-beta-semialdehyde [(S)-ASA] and pyruvate to 4-hydroxy-tetrahydrodipicolinate (HTPA).</text>
</comment>
<dbReference type="GO" id="GO:0005829">
    <property type="term" value="C:cytosol"/>
    <property type="evidence" value="ECO:0007669"/>
    <property type="project" value="TreeGrafter"/>
</dbReference>
<evidence type="ECO:0000256" key="1">
    <source>
        <dbReference type="ARBA" id="ARBA00003294"/>
    </source>
</evidence>
<dbReference type="Pfam" id="PF00701">
    <property type="entry name" value="DHDPS"/>
    <property type="match status" value="1"/>
</dbReference>
<dbReference type="PIRSF" id="PIRSF001365">
    <property type="entry name" value="DHDPS"/>
    <property type="match status" value="1"/>
</dbReference>
<evidence type="ECO:0000256" key="10">
    <source>
        <dbReference type="ARBA" id="ARBA00023270"/>
    </source>
</evidence>
<evidence type="ECO:0000256" key="15">
    <source>
        <dbReference type="PIRSR" id="PIRSR001365-2"/>
    </source>
</evidence>
<proteinExistence type="inferred from homology"/>
<keyword evidence="7 12" id="KW-0220">Diaminopimelate biosynthesis</keyword>
<dbReference type="InterPro" id="IPR013785">
    <property type="entry name" value="Aldolase_TIM"/>
</dbReference>